<comment type="similarity">
    <text evidence="1 7 8">Belongs to the bacterial ribosomal protein bL20 family.</text>
</comment>
<evidence type="ECO:0000313" key="9">
    <source>
        <dbReference type="EMBL" id="QDT98954.1"/>
    </source>
</evidence>
<evidence type="ECO:0000313" key="10">
    <source>
        <dbReference type="Proteomes" id="UP000318704"/>
    </source>
</evidence>
<dbReference type="Gene3D" id="1.10.1900.20">
    <property type="entry name" value="Ribosomal protein L20"/>
    <property type="match status" value="1"/>
</dbReference>
<dbReference type="AlphaFoldDB" id="A0A517W120"/>
<evidence type="ECO:0000256" key="3">
    <source>
        <dbReference type="ARBA" id="ARBA00022884"/>
    </source>
</evidence>
<dbReference type="Proteomes" id="UP000318704">
    <property type="component" value="Chromosome"/>
</dbReference>
<keyword evidence="5 7" id="KW-0687">Ribonucleoprotein</keyword>
<dbReference type="GO" id="GO:0000027">
    <property type="term" value="P:ribosomal large subunit assembly"/>
    <property type="evidence" value="ECO:0007669"/>
    <property type="project" value="UniProtKB-UniRule"/>
</dbReference>
<name>A0A517W120_9PLAN</name>
<gene>
    <name evidence="7 9" type="primary">rplT</name>
    <name evidence="9" type="ORF">V144x_44640</name>
</gene>
<dbReference type="SUPFAM" id="SSF74731">
    <property type="entry name" value="Ribosomal protein L20"/>
    <property type="match status" value="1"/>
</dbReference>
<evidence type="ECO:0000256" key="1">
    <source>
        <dbReference type="ARBA" id="ARBA00007698"/>
    </source>
</evidence>
<keyword evidence="3 7" id="KW-0694">RNA-binding</keyword>
<dbReference type="NCBIfam" id="TIGR01032">
    <property type="entry name" value="rplT_bact"/>
    <property type="match status" value="1"/>
</dbReference>
<dbReference type="GO" id="GO:0003735">
    <property type="term" value="F:structural constituent of ribosome"/>
    <property type="evidence" value="ECO:0007669"/>
    <property type="project" value="InterPro"/>
</dbReference>
<dbReference type="RefSeq" id="WP_144988031.1">
    <property type="nucleotide sequence ID" value="NZ_CP037920.1"/>
</dbReference>
<dbReference type="GO" id="GO:0006412">
    <property type="term" value="P:translation"/>
    <property type="evidence" value="ECO:0007669"/>
    <property type="project" value="InterPro"/>
</dbReference>
<proteinExistence type="inferred from homology"/>
<evidence type="ECO:0000256" key="2">
    <source>
        <dbReference type="ARBA" id="ARBA00022730"/>
    </source>
</evidence>
<evidence type="ECO:0000256" key="4">
    <source>
        <dbReference type="ARBA" id="ARBA00022980"/>
    </source>
</evidence>
<evidence type="ECO:0000256" key="8">
    <source>
        <dbReference type="RuleBase" id="RU000560"/>
    </source>
</evidence>
<dbReference type="FunFam" id="1.10.1900.20:FF:000001">
    <property type="entry name" value="50S ribosomal protein L20"/>
    <property type="match status" value="1"/>
</dbReference>
<dbReference type="EMBL" id="CP037920">
    <property type="protein sequence ID" value="QDT98954.1"/>
    <property type="molecule type" value="Genomic_DNA"/>
</dbReference>
<dbReference type="KEGG" id="gaw:V144x_44640"/>
<dbReference type="HAMAP" id="MF_00382">
    <property type="entry name" value="Ribosomal_bL20"/>
    <property type="match status" value="1"/>
</dbReference>
<sequence>MRVRKGAARRRAKKRLFKEASGNYGGRGSLLRTVKETVIRSRVYAYRDRRVRKREFRALWITRITAACRERGINYSQFINGLTKAGITLNRKSLSELAISQPQVFDEIVKAAQAALAA</sequence>
<comment type="function">
    <text evidence="7 8">Binds directly to 23S ribosomal RNA and is necessary for the in vitro assembly process of the 50S ribosomal subunit. It is not involved in the protein synthesizing functions of that subunit.</text>
</comment>
<dbReference type="GO" id="GO:0019843">
    <property type="term" value="F:rRNA binding"/>
    <property type="evidence" value="ECO:0007669"/>
    <property type="project" value="UniProtKB-UniRule"/>
</dbReference>
<keyword evidence="2 7" id="KW-0699">rRNA-binding</keyword>
<dbReference type="GO" id="GO:0005840">
    <property type="term" value="C:ribosome"/>
    <property type="evidence" value="ECO:0007669"/>
    <property type="project" value="UniProtKB-KW"/>
</dbReference>
<dbReference type="Pfam" id="PF00453">
    <property type="entry name" value="Ribosomal_L20"/>
    <property type="match status" value="1"/>
</dbReference>
<dbReference type="PANTHER" id="PTHR10986">
    <property type="entry name" value="39S RIBOSOMAL PROTEIN L20"/>
    <property type="match status" value="1"/>
</dbReference>
<evidence type="ECO:0000256" key="7">
    <source>
        <dbReference type="HAMAP-Rule" id="MF_00382"/>
    </source>
</evidence>
<reference evidence="9 10" key="1">
    <citation type="submission" date="2019-03" db="EMBL/GenBank/DDBJ databases">
        <title>Deep-cultivation of Planctomycetes and their phenomic and genomic characterization uncovers novel biology.</title>
        <authorList>
            <person name="Wiegand S."/>
            <person name="Jogler M."/>
            <person name="Boedeker C."/>
            <person name="Pinto D."/>
            <person name="Vollmers J."/>
            <person name="Rivas-Marin E."/>
            <person name="Kohn T."/>
            <person name="Peeters S.H."/>
            <person name="Heuer A."/>
            <person name="Rast P."/>
            <person name="Oberbeckmann S."/>
            <person name="Bunk B."/>
            <person name="Jeske O."/>
            <person name="Meyerdierks A."/>
            <person name="Storesund J.E."/>
            <person name="Kallscheuer N."/>
            <person name="Luecker S."/>
            <person name="Lage O.M."/>
            <person name="Pohl T."/>
            <person name="Merkel B.J."/>
            <person name="Hornburger P."/>
            <person name="Mueller R.-W."/>
            <person name="Bruemmer F."/>
            <person name="Labrenz M."/>
            <person name="Spormann A.M."/>
            <person name="Op den Camp H."/>
            <person name="Overmann J."/>
            <person name="Amann R."/>
            <person name="Jetten M.S.M."/>
            <person name="Mascher T."/>
            <person name="Medema M.H."/>
            <person name="Devos D.P."/>
            <person name="Kaster A.-K."/>
            <person name="Ovreas L."/>
            <person name="Rohde M."/>
            <person name="Galperin M.Y."/>
            <person name="Jogler C."/>
        </authorList>
    </citation>
    <scope>NUCLEOTIDE SEQUENCE [LARGE SCALE GENOMIC DNA]</scope>
    <source>
        <strain evidence="9 10">V144</strain>
    </source>
</reference>
<dbReference type="InterPro" id="IPR005813">
    <property type="entry name" value="Ribosomal_bL20"/>
</dbReference>
<dbReference type="GO" id="GO:1990904">
    <property type="term" value="C:ribonucleoprotein complex"/>
    <property type="evidence" value="ECO:0007669"/>
    <property type="project" value="UniProtKB-KW"/>
</dbReference>
<evidence type="ECO:0000256" key="5">
    <source>
        <dbReference type="ARBA" id="ARBA00023274"/>
    </source>
</evidence>
<dbReference type="InterPro" id="IPR035566">
    <property type="entry name" value="Ribosomal_protein_bL20_C"/>
</dbReference>
<dbReference type="CDD" id="cd07026">
    <property type="entry name" value="Ribosomal_L20"/>
    <property type="match status" value="1"/>
</dbReference>
<protein>
    <recommendedName>
        <fullName evidence="6 7">Large ribosomal subunit protein bL20</fullName>
    </recommendedName>
</protein>
<organism evidence="9 10">
    <name type="scientific">Gimesia aquarii</name>
    <dbReference type="NCBI Taxonomy" id="2527964"/>
    <lineage>
        <taxon>Bacteria</taxon>
        <taxon>Pseudomonadati</taxon>
        <taxon>Planctomycetota</taxon>
        <taxon>Planctomycetia</taxon>
        <taxon>Planctomycetales</taxon>
        <taxon>Planctomycetaceae</taxon>
        <taxon>Gimesia</taxon>
    </lineage>
</organism>
<keyword evidence="4 7" id="KW-0689">Ribosomal protein</keyword>
<evidence type="ECO:0000256" key="6">
    <source>
        <dbReference type="ARBA" id="ARBA00035172"/>
    </source>
</evidence>
<dbReference type="Gene3D" id="6.10.160.10">
    <property type="match status" value="1"/>
</dbReference>
<dbReference type="PRINTS" id="PR00062">
    <property type="entry name" value="RIBOSOMALL20"/>
</dbReference>
<accession>A0A517W120</accession>